<proteinExistence type="predicted"/>
<evidence type="ECO:0000259" key="1">
    <source>
        <dbReference type="PROSITE" id="PS51186"/>
    </source>
</evidence>
<protein>
    <recommendedName>
        <fullName evidence="1">N-acetyltransferase domain-containing protein</fullName>
    </recommendedName>
</protein>
<feature type="domain" description="N-acetyltransferase" evidence="1">
    <location>
        <begin position="16"/>
        <end position="161"/>
    </location>
</feature>
<dbReference type="PANTHER" id="PTHR41700:SF1">
    <property type="entry name" value="N-ACETYLTRANSFERASE DOMAIN-CONTAINING PROTEIN"/>
    <property type="match status" value="1"/>
</dbReference>
<comment type="caution">
    <text evidence="2">The sequence shown here is derived from an EMBL/GenBank/DDBJ whole genome shotgun (WGS) entry which is preliminary data.</text>
</comment>
<dbReference type="PANTHER" id="PTHR41700">
    <property type="entry name" value="GCN5-RELATED N-ACETYLTRANSFERASE"/>
    <property type="match status" value="1"/>
</dbReference>
<dbReference type="GO" id="GO:0016747">
    <property type="term" value="F:acyltransferase activity, transferring groups other than amino-acyl groups"/>
    <property type="evidence" value="ECO:0007669"/>
    <property type="project" value="InterPro"/>
</dbReference>
<organism evidence="2 3">
    <name type="scientific">Streptosporangium carneum</name>
    <dbReference type="NCBI Taxonomy" id="47481"/>
    <lineage>
        <taxon>Bacteria</taxon>
        <taxon>Bacillati</taxon>
        <taxon>Actinomycetota</taxon>
        <taxon>Actinomycetes</taxon>
        <taxon>Streptosporangiales</taxon>
        <taxon>Streptosporangiaceae</taxon>
        <taxon>Streptosporangium</taxon>
    </lineage>
</organism>
<dbReference type="PROSITE" id="PS51186">
    <property type="entry name" value="GNAT"/>
    <property type="match status" value="1"/>
</dbReference>
<dbReference type="Pfam" id="PF00583">
    <property type="entry name" value="Acetyltransf_1"/>
    <property type="match status" value="1"/>
</dbReference>
<dbReference type="Proteomes" id="UP001143474">
    <property type="component" value="Unassembled WGS sequence"/>
</dbReference>
<evidence type="ECO:0000313" key="2">
    <source>
        <dbReference type="EMBL" id="GLK09359.1"/>
    </source>
</evidence>
<gene>
    <name evidence="2" type="ORF">GCM10017600_27650</name>
</gene>
<sequence length="269" mass="28457">MLWGMVELLASAQTGVRLLSLRGTSDLQRADRLLRRIWGTRPGDDPPLGVDVMCALAHTGGYVGGAFLEGELVAVSVGFLASGRTLHSHVAGVAPEAQGRGVGLALKEHQRAWAAERGLDAISWTFDPLVRRNAYFNLSRLGATVVEYLPDFYGPMSDGINDGDVSDRLFVTWPVTPAPGPVPVPEPEALAAAAPILEETGAVRDGEGAPSLRCATPPDVERLREDDPGAARHWRAALGGALGGALADGYRITGFTRSGWYLLARGGKA</sequence>
<evidence type="ECO:0000313" key="3">
    <source>
        <dbReference type="Proteomes" id="UP001143474"/>
    </source>
</evidence>
<dbReference type="AlphaFoldDB" id="A0A9W6I157"/>
<dbReference type="InterPro" id="IPR038764">
    <property type="entry name" value="GNAT_N_AcTrfase_prd"/>
</dbReference>
<dbReference type="CDD" id="cd04301">
    <property type="entry name" value="NAT_SF"/>
    <property type="match status" value="1"/>
</dbReference>
<reference evidence="2" key="1">
    <citation type="journal article" date="2014" name="Int. J. Syst. Evol. Microbiol.">
        <title>Complete genome sequence of Corynebacterium casei LMG S-19264T (=DSM 44701T), isolated from a smear-ripened cheese.</title>
        <authorList>
            <consortium name="US DOE Joint Genome Institute (JGI-PGF)"/>
            <person name="Walter F."/>
            <person name="Albersmeier A."/>
            <person name="Kalinowski J."/>
            <person name="Ruckert C."/>
        </authorList>
    </citation>
    <scope>NUCLEOTIDE SEQUENCE</scope>
    <source>
        <strain evidence="2">VKM Ac-2007</strain>
    </source>
</reference>
<dbReference type="SUPFAM" id="SSF55729">
    <property type="entry name" value="Acyl-CoA N-acyltransferases (Nat)"/>
    <property type="match status" value="1"/>
</dbReference>
<reference evidence="2" key="2">
    <citation type="submission" date="2023-01" db="EMBL/GenBank/DDBJ databases">
        <authorList>
            <person name="Sun Q."/>
            <person name="Evtushenko L."/>
        </authorList>
    </citation>
    <scope>NUCLEOTIDE SEQUENCE</scope>
    <source>
        <strain evidence="2">VKM Ac-2007</strain>
    </source>
</reference>
<dbReference type="InterPro" id="IPR000182">
    <property type="entry name" value="GNAT_dom"/>
</dbReference>
<dbReference type="Gene3D" id="3.40.630.30">
    <property type="match status" value="1"/>
</dbReference>
<dbReference type="EMBL" id="BSEV01000004">
    <property type="protein sequence ID" value="GLK09359.1"/>
    <property type="molecule type" value="Genomic_DNA"/>
</dbReference>
<accession>A0A9W6I157</accession>
<dbReference type="InterPro" id="IPR016181">
    <property type="entry name" value="Acyl_CoA_acyltransferase"/>
</dbReference>
<name>A0A9W6I157_9ACTN</name>
<keyword evidence="3" id="KW-1185">Reference proteome</keyword>